<dbReference type="NCBIfam" id="TIGR00756">
    <property type="entry name" value="PPR"/>
    <property type="match status" value="5"/>
</dbReference>
<evidence type="ECO:0000313" key="5">
    <source>
        <dbReference type="EMBL" id="GBG61379.1"/>
    </source>
</evidence>
<feature type="compositionally biased region" description="Acidic residues" evidence="3">
    <location>
        <begin position="640"/>
        <end position="651"/>
    </location>
</feature>
<comment type="caution">
    <text evidence="5">The sequence shown here is derived from an EMBL/GenBank/DDBJ whole genome shotgun (WGS) entry which is preliminary data.</text>
</comment>
<protein>
    <recommendedName>
        <fullName evidence="4">PROP1-like PPR domain-containing protein</fullName>
    </recommendedName>
</protein>
<sequence>MAMRSLLGVVVRRTPVYRGGGRNTGGSQWGMLNAGPPSPATTVPVRTSYYDRIAYGGGMMDPVGVDFSSSVPCCHFHLCNGSMGLQPSSCLPMASSSGYCSPGSSLNRGAVCGISRGSGLGRGLVLPAAPQLAACSPDGRYRPHPHPHHQLWARERWFSTSLDVGAASHGSLVAEEKTYARDVLEYNEVLFKLSRSKRAYLMRDVYEDMLMDGIRPNRDTFHLLIPACMKAHRLQDVMYFFSEMKSSGLIPDLVLFNCIISTCGRCFQVRRAFEVAEEMQALGIQPKLRTFVALLNACGTSGRVEEAYDVVRQMAGHGLTLNKYCYSALITAHKNRRPVTQDTFVKIFELLDEARTQNRANLEDDLAESGVGEDYDEMSEEMTWMQDVPAKRGLITHRAAVYNAALRAFVDLRNHEAAMKVVDRIKEDGLKPDAYVFTHLIRSYLMQGDMDKAVVTFDKYMATGGHPSLDIFIIMIEGAIRRYKPESMELAKRLLKMMEEHGYFLNPKFGGQLLSLAAREHGGDFSTANMIWDMLDRQNRKPHFKAAFAYLQGLQNRGTNANDQRLLAVKSLVSPDLMRLQRQVVVNVGRAGSMGVEVGGGPQRPEMRSMAGASAAAAAAEYSSLAGRSERFESAANVNSDDECTPDESDDDRANTTKILVSARLLPSLTERSGGNGNMMILVRDRSLDILSMLLRKGGRLKEKS</sequence>
<dbReference type="Pfam" id="PF13812">
    <property type="entry name" value="PPR_3"/>
    <property type="match status" value="1"/>
</dbReference>
<feature type="repeat" description="PPR" evidence="2">
    <location>
        <begin position="287"/>
        <end position="321"/>
    </location>
</feature>
<dbReference type="InterPro" id="IPR011990">
    <property type="entry name" value="TPR-like_helical_dom_sf"/>
</dbReference>
<evidence type="ECO:0000256" key="1">
    <source>
        <dbReference type="ARBA" id="ARBA00022737"/>
    </source>
</evidence>
<accession>A0A388JU90</accession>
<feature type="repeat" description="PPR" evidence="2">
    <location>
        <begin position="398"/>
        <end position="432"/>
    </location>
</feature>
<dbReference type="Proteomes" id="UP000265515">
    <property type="component" value="Unassembled WGS sequence"/>
</dbReference>
<dbReference type="EMBL" id="BFEA01000019">
    <property type="protein sequence ID" value="GBG61379.1"/>
    <property type="molecule type" value="Genomic_DNA"/>
</dbReference>
<evidence type="ECO:0000259" key="4">
    <source>
        <dbReference type="Pfam" id="PF17177"/>
    </source>
</evidence>
<evidence type="ECO:0000256" key="2">
    <source>
        <dbReference type="PROSITE-ProRule" id="PRU00708"/>
    </source>
</evidence>
<dbReference type="Gramene" id="GBG61379">
    <property type="protein sequence ID" value="GBG61379"/>
    <property type="gene ID" value="CBR_g20410"/>
</dbReference>
<dbReference type="OrthoDB" id="185373at2759"/>
<gene>
    <name evidence="5" type="ORF">CBR_g20410</name>
</gene>
<feature type="region of interest" description="Disordered" evidence="3">
    <location>
        <begin position="633"/>
        <end position="654"/>
    </location>
</feature>
<name>A0A388JU90_CHABU</name>
<dbReference type="GO" id="GO:0005739">
    <property type="term" value="C:mitochondrion"/>
    <property type="evidence" value="ECO:0007669"/>
    <property type="project" value="TreeGrafter"/>
</dbReference>
<dbReference type="AlphaFoldDB" id="A0A388JU90"/>
<dbReference type="STRING" id="69332.A0A388JU90"/>
<dbReference type="InterPro" id="IPR033443">
    <property type="entry name" value="PROP1-like_PPR_dom"/>
</dbReference>
<feature type="domain" description="PROP1-like PPR" evidence="4">
    <location>
        <begin position="190"/>
        <end position="332"/>
    </location>
</feature>
<dbReference type="PROSITE" id="PS51375">
    <property type="entry name" value="PPR"/>
    <property type="match status" value="5"/>
</dbReference>
<dbReference type="PANTHER" id="PTHR47801:SF1">
    <property type="entry name" value="OS05G0145600 PROTEIN"/>
    <property type="match status" value="1"/>
</dbReference>
<dbReference type="Gene3D" id="1.25.40.10">
    <property type="entry name" value="Tetratricopeptide repeat domain"/>
    <property type="match status" value="3"/>
</dbReference>
<evidence type="ECO:0000313" key="6">
    <source>
        <dbReference type="Proteomes" id="UP000265515"/>
    </source>
</evidence>
<keyword evidence="6" id="KW-1185">Reference proteome</keyword>
<dbReference type="Pfam" id="PF17177">
    <property type="entry name" value="PPR_long"/>
    <property type="match status" value="1"/>
</dbReference>
<organism evidence="5 6">
    <name type="scientific">Chara braunii</name>
    <name type="common">Braun's stonewort</name>
    <dbReference type="NCBI Taxonomy" id="69332"/>
    <lineage>
        <taxon>Eukaryota</taxon>
        <taxon>Viridiplantae</taxon>
        <taxon>Streptophyta</taxon>
        <taxon>Charophyceae</taxon>
        <taxon>Charales</taxon>
        <taxon>Characeae</taxon>
        <taxon>Chara</taxon>
    </lineage>
</organism>
<feature type="repeat" description="PPR" evidence="2">
    <location>
        <begin position="252"/>
        <end position="286"/>
    </location>
</feature>
<feature type="repeat" description="PPR" evidence="2">
    <location>
        <begin position="433"/>
        <end position="467"/>
    </location>
</feature>
<proteinExistence type="predicted"/>
<dbReference type="InterPro" id="IPR002885">
    <property type="entry name" value="PPR_rpt"/>
</dbReference>
<feature type="repeat" description="PPR" evidence="2">
    <location>
        <begin position="217"/>
        <end position="251"/>
    </location>
</feature>
<dbReference type="Pfam" id="PF01535">
    <property type="entry name" value="PPR"/>
    <property type="match status" value="1"/>
</dbReference>
<evidence type="ECO:0000256" key="3">
    <source>
        <dbReference type="SAM" id="MobiDB-lite"/>
    </source>
</evidence>
<reference evidence="5 6" key="1">
    <citation type="journal article" date="2018" name="Cell">
        <title>The Chara Genome: Secondary Complexity and Implications for Plant Terrestrialization.</title>
        <authorList>
            <person name="Nishiyama T."/>
            <person name="Sakayama H."/>
            <person name="Vries J.D."/>
            <person name="Buschmann H."/>
            <person name="Saint-Marcoux D."/>
            <person name="Ullrich K.K."/>
            <person name="Haas F.B."/>
            <person name="Vanderstraeten L."/>
            <person name="Becker D."/>
            <person name="Lang D."/>
            <person name="Vosolsobe S."/>
            <person name="Rombauts S."/>
            <person name="Wilhelmsson P.K.I."/>
            <person name="Janitza P."/>
            <person name="Kern R."/>
            <person name="Heyl A."/>
            <person name="Rumpler F."/>
            <person name="Villalobos L.I.A.C."/>
            <person name="Clay J.M."/>
            <person name="Skokan R."/>
            <person name="Toyoda A."/>
            <person name="Suzuki Y."/>
            <person name="Kagoshima H."/>
            <person name="Schijlen E."/>
            <person name="Tajeshwar N."/>
            <person name="Catarino B."/>
            <person name="Hetherington A.J."/>
            <person name="Saltykova A."/>
            <person name="Bonnot C."/>
            <person name="Breuninger H."/>
            <person name="Symeonidi A."/>
            <person name="Radhakrishnan G.V."/>
            <person name="Van Nieuwerburgh F."/>
            <person name="Deforce D."/>
            <person name="Chang C."/>
            <person name="Karol K.G."/>
            <person name="Hedrich R."/>
            <person name="Ulvskov P."/>
            <person name="Glockner G."/>
            <person name="Delwiche C.F."/>
            <person name="Petrasek J."/>
            <person name="Van de Peer Y."/>
            <person name="Friml J."/>
            <person name="Beilby M."/>
            <person name="Dolan L."/>
            <person name="Kohara Y."/>
            <person name="Sugano S."/>
            <person name="Fujiyama A."/>
            <person name="Delaux P.-M."/>
            <person name="Quint M."/>
            <person name="TheiBen G."/>
            <person name="Hagemann M."/>
            <person name="Harholt J."/>
            <person name="Dunand C."/>
            <person name="Zachgo S."/>
            <person name="Langdale J."/>
            <person name="Maumus F."/>
            <person name="Straeten D.V.D."/>
            <person name="Gould S.B."/>
            <person name="Rensing S.A."/>
        </authorList>
    </citation>
    <scope>NUCLEOTIDE SEQUENCE [LARGE SCALE GENOMIC DNA]</scope>
    <source>
        <strain evidence="5 6">S276</strain>
    </source>
</reference>
<dbReference type="PANTHER" id="PTHR47801">
    <property type="entry name" value="OS05G0145600 PROTEIN"/>
    <property type="match status" value="1"/>
</dbReference>
<keyword evidence="1" id="KW-0677">Repeat</keyword>